<dbReference type="AlphaFoldDB" id="A0A0G2HN76"/>
<comment type="caution">
    <text evidence="2">The sequence shown here is derived from an EMBL/GenBank/DDBJ whole genome shotgun (WGS) entry which is preliminary data.</text>
</comment>
<dbReference type="InterPro" id="IPR038765">
    <property type="entry name" value="Papain-like_cys_pep_sf"/>
</dbReference>
<organism evidence="2 3">
    <name type="scientific">Candidatus Synechococcus spongiarum SP3</name>
    <dbReference type="NCBI Taxonomy" id="1604020"/>
    <lineage>
        <taxon>Bacteria</taxon>
        <taxon>Bacillati</taxon>
        <taxon>Cyanobacteriota</taxon>
        <taxon>Cyanophyceae</taxon>
        <taxon>Synechococcales</taxon>
        <taxon>Synechococcaceae</taxon>
        <taxon>Synechococcus</taxon>
    </lineage>
</organism>
<evidence type="ECO:0000313" key="3">
    <source>
        <dbReference type="Proteomes" id="UP000035067"/>
    </source>
</evidence>
<dbReference type="PANTHER" id="PTHR33490:SF1">
    <property type="entry name" value="SLL1233 PROTEIN"/>
    <property type="match status" value="1"/>
</dbReference>
<evidence type="ECO:0000313" key="2">
    <source>
        <dbReference type="EMBL" id="KKZ12944.1"/>
    </source>
</evidence>
<name>A0A0G2HN76_9SYNE</name>
<dbReference type="InterPro" id="IPR013589">
    <property type="entry name" value="Bac_transglu_N"/>
</dbReference>
<reference evidence="2 3" key="1">
    <citation type="submission" date="2015-01" db="EMBL/GenBank/DDBJ databases">
        <title>Lifestyle Evolution in Cyanobacterial Symbionts of Sponges.</title>
        <authorList>
            <person name="Burgsdorf I."/>
            <person name="Slaby B.M."/>
            <person name="Handley K.M."/>
            <person name="Haber M."/>
            <person name="Blom J."/>
            <person name="Marshall C.W."/>
            <person name="Gilbert J.A."/>
            <person name="Hentschel U."/>
            <person name="Steindler L."/>
        </authorList>
    </citation>
    <scope>NUCLEOTIDE SEQUENCE [LARGE SCALE GENOMIC DNA]</scope>
    <source>
        <strain evidence="2">SP3</strain>
    </source>
</reference>
<gene>
    <name evidence="2" type="ORF">TE42_02445</name>
</gene>
<dbReference type="Proteomes" id="UP000035067">
    <property type="component" value="Unassembled WGS sequence"/>
</dbReference>
<accession>A0A0G2HN76</accession>
<dbReference type="SUPFAM" id="SSF54001">
    <property type="entry name" value="Cysteine proteinases"/>
    <property type="match status" value="1"/>
</dbReference>
<sequence>MKATITHSFHYTYSRPVELGSHRFCLRPRSDGHQRLQSFTLRISPHPSKQFTLLSASNDEVIRAWFSGCTDRLTIEATSQVFTCPYPPIAECIAPADQPLPYALSSQDRSLEGYTLGWLANGQHDYAAVQLAQEALMMSNHQPLGFLLQLVAVIKERISYSLRHTGPAWPAGRTIREGIGSCRDLAMVFIESCRCMGLPARFVSGYHLAEPPPRSYELHAWAEVYLPGAGWRGFDPSGNGEIDQQYIAISTPSDPVKAAAVQGTYVCSGAVTSNFTWSITVESSESSDTPSHQSS</sequence>
<dbReference type="PANTHER" id="PTHR33490">
    <property type="entry name" value="BLR5614 PROTEIN-RELATED"/>
    <property type="match status" value="1"/>
</dbReference>
<dbReference type="Gene3D" id="3.10.620.30">
    <property type="match status" value="1"/>
</dbReference>
<proteinExistence type="predicted"/>
<dbReference type="InterPro" id="IPR002931">
    <property type="entry name" value="Transglutaminase-like"/>
</dbReference>
<evidence type="ECO:0000259" key="1">
    <source>
        <dbReference type="SMART" id="SM00460"/>
    </source>
</evidence>
<dbReference type="Pfam" id="PF01841">
    <property type="entry name" value="Transglut_core"/>
    <property type="match status" value="1"/>
</dbReference>
<dbReference type="PATRIC" id="fig|1604020.3.peg.2086"/>
<dbReference type="Pfam" id="PF08379">
    <property type="entry name" value="Bact_transglu_N"/>
    <property type="match status" value="1"/>
</dbReference>
<dbReference type="EMBL" id="JXQG01000008">
    <property type="protein sequence ID" value="KKZ12944.1"/>
    <property type="molecule type" value="Genomic_DNA"/>
</dbReference>
<dbReference type="SMART" id="SM00460">
    <property type="entry name" value="TGc"/>
    <property type="match status" value="1"/>
</dbReference>
<feature type="domain" description="Transglutaminase-like" evidence="1">
    <location>
        <begin position="174"/>
        <end position="238"/>
    </location>
</feature>
<protein>
    <submittedName>
        <fullName evidence="2">Transglutaminase</fullName>
    </submittedName>
</protein>